<evidence type="ECO:0008006" key="3">
    <source>
        <dbReference type="Google" id="ProtNLM"/>
    </source>
</evidence>
<accession>A0A0K2SQB1</accession>
<dbReference type="STRING" id="1555112.LIP_3503"/>
<dbReference type="RefSeq" id="WP_068140886.1">
    <property type="nucleotide sequence ID" value="NZ_AP014924.1"/>
</dbReference>
<sequence>MACVTDGQPSESGRSMIEAVAAGARTAEDVARQTGLPLFRVRGGLRDLVASGLLVETADGYHRP</sequence>
<organism evidence="1 2">
    <name type="scientific">Limnochorda pilosa</name>
    <dbReference type="NCBI Taxonomy" id="1555112"/>
    <lineage>
        <taxon>Bacteria</taxon>
        <taxon>Bacillati</taxon>
        <taxon>Bacillota</taxon>
        <taxon>Limnochordia</taxon>
        <taxon>Limnochordales</taxon>
        <taxon>Limnochordaceae</taxon>
        <taxon>Limnochorda</taxon>
    </lineage>
</organism>
<evidence type="ECO:0000313" key="1">
    <source>
        <dbReference type="EMBL" id="BAS29315.1"/>
    </source>
</evidence>
<dbReference type="AlphaFoldDB" id="A0A0K2SQB1"/>
<reference evidence="2" key="2">
    <citation type="journal article" date="2016" name="Int. J. Syst. Evol. Microbiol.">
        <title>Complete genome sequence and cell structure of Limnochorda pilosa, a Gram-negative spore-former within the phylum Firmicutes.</title>
        <authorList>
            <person name="Watanabe M."/>
            <person name="Kojima H."/>
            <person name="Fukui M."/>
        </authorList>
    </citation>
    <scope>NUCLEOTIDE SEQUENCE [LARGE SCALE GENOMIC DNA]</scope>
    <source>
        <strain evidence="2">HC45</strain>
    </source>
</reference>
<dbReference type="OrthoDB" id="9810427at2"/>
<reference evidence="2" key="1">
    <citation type="submission" date="2015-07" db="EMBL/GenBank/DDBJ databases">
        <title>Complete genome sequence and phylogenetic analysis of Limnochorda pilosa.</title>
        <authorList>
            <person name="Watanabe M."/>
            <person name="Kojima H."/>
            <person name="Fukui M."/>
        </authorList>
    </citation>
    <scope>NUCLEOTIDE SEQUENCE [LARGE SCALE GENOMIC DNA]</scope>
    <source>
        <strain evidence="2">HC45</strain>
    </source>
</reference>
<name>A0A0K2SQB1_LIMPI</name>
<dbReference type="InterPro" id="IPR036390">
    <property type="entry name" value="WH_DNA-bd_sf"/>
</dbReference>
<dbReference type="SUPFAM" id="SSF46785">
    <property type="entry name" value="Winged helix' DNA-binding domain"/>
    <property type="match status" value="1"/>
</dbReference>
<dbReference type="KEGG" id="lpil:LIP_3503"/>
<gene>
    <name evidence="1" type="ORF">LIP_3503</name>
</gene>
<evidence type="ECO:0000313" key="2">
    <source>
        <dbReference type="Proteomes" id="UP000065807"/>
    </source>
</evidence>
<protein>
    <recommendedName>
        <fullName evidence="3">DprA winged helix domain-containing protein</fullName>
    </recommendedName>
</protein>
<proteinExistence type="predicted"/>
<dbReference type="EMBL" id="AP014924">
    <property type="protein sequence ID" value="BAS29315.1"/>
    <property type="molecule type" value="Genomic_DNA"/>
</dbReference>
<keyword evidence="2" id="KW-1185">Reference proteome</keyword>
<dbReference type="Proteomes" id="UP000065807">
    <property type="component" value="Chromosome"/>
</dbReference>